<dbReference type="PRINTS" id="PR00315">
    <property type="entry name" value="ELONGATNFCT"/>
</dbReference>
<dbReference type="InterPro" id="IPR041709">
    <property type="entry name" value="EF-Tu_GTP-bd"/>
</dbReference>
<proteinExistence type="inferred from homology"/>
<dbReference type="CDD" id="cd03697">
    <property type="entry name" value="EFTU_II"/>
    <property type="match status" value="1"/>
</dbReference>
<dbReference type="Gene3D" id="2.40.30.10">
    <property type="entry name" value="Translation factors"/>
    <property type="match status" value="2"/>
</dbReference>
<dbReference type="RefSeq" id="WP_344110765.1">
    <property type="nucleotide sequence ID" value="NZ_BAAANE010000004.1"/>
</dbReference>
<keyword evidence="4 8" id="KW-0460">Magnesium</keyword>
<evidence type="ECO:0000256" key="1">
    <source>
        <dbReference type="ARBA" id="ARBA00022741"/>
    </source>
</evidence>
<feature type="binding site" evidence="8">
    <location>
        <position position="26"/>
    </location>
    <ligand>
        <name>Mg(2+)</name>
        <dbReference type="ChEBI" id="CHEBI:18420"/>
    </ligand>
</feature>
<dbReference type="PROSITE" id="PS51722">
    <property type="entry name" value="G_TR_2"/>
    <property type="match status" value="1"/>
</dbReference>
<dbReference type="PANTHER" id="PTHR43721">
    <property type="entry name" value="ELONGATION FACTOR TU-RELATED"/>
    <property type="match status" value="1"/>
</dbReference>
<keyword evidence="1 8" id="KW-0547">Nucleotide-binding</keyword>
<keyword evidence="2 8" id="KW-0251">Elongation factor</keyword>
<dbReference type="Gene3D" id="3.40.50.300">
    <property type="entry name" value="P-loop containing nucleotide triphosphate hydrolases"/>
    <property type="match status" value="1"/>
</dbReference>
<keyword evidence="5 8" id="KW-0648">Protein biosynthesis</keyword>
<keyword evidence="6 8" id="KW-0342">GTP-binding</keyword>
<dbReference type="InterPro" id="IPR004160">
    <property type="entry name" value="Transl_elong_EFTu/EF1A_C"/>
</dbReference>
<comment type="subcellular location">
    <subcellularLocation>
        <location evidence="8">Cytoplasm</location>
    </subcellularLocation>
</comment>
<dbReference type="InterPro" id="IPR050055">
    <property type="entry name" value="EF-Tu_GTPase"/>
</dbReference>
<comment type="subunit">
    <text evidence="8">Monomer.</text>
</comment>
<dbReference type="PANTHER" id="PTHR43721:SF22">
    <property type="entry name" value="ELONGATION FACTOR TU, MITOCHONDRIAL"/>
    <property type="match status" value="1"/>
</dbReference>
<keyword evidence="8" id="KW-0963">Cytoplasm</keyword>
<dbReference type="InterPro" id="IPR009000">
    <property type="entry name" value="Transl_B-barrel_sf"/>
</dbReference>
<dbReference type="EMBL" id="BAAANE010000004">
    <property type="protein sequence ID" value="GAA1632072.1"/>
    <property type="molecule type" value="Genomic_DNA"/>
</dbReference>
<dbReference type="SUPFAM" id="SSF50447">
    <property type="entry name" value="Translation proteins"/>
    <property type="match status" value="1"/>
</dbReference>
<name>A0ABP4R823_9ACTN</name>
<evidence type="ECO:0000256" key="6">
    <source>
        <dbReference type="ARBA" id="ARBA00023134"/>
    </source>
</evidence>
<dbReference type="InterPro" id="IPR009001">
    <property type="entry name" value="Transl_elong_EF1A/Init_IF2_C"/>
</dbReference>
<evidence type="ECO:0000259" key="9">
    <source>
        <dbReference type="PROSITE" id="PS51722"/>
    </source>
</evidence>
<comment type="similarity">
    <text evidence="8">Belongs to the TRAFAC class translation factor GTPase superfamily. Classic translation factor GTPase family. EF-Tu/EF-1A subfamily.</text>
</comment>
<keyword evidence="3 8" id="KW-0378">Hydrolase</keyword>
<keyword evidence="11" id="KW-1185">Reference proteome</keyword>
<dbReference type="SUPFAM" id="SSF52540">
    <property type="entry name" value="P-loop containing nucleoside triphosphate hydrolases"/>
    <property type="match status" value="1"/>
</dbReference>
<protein>
    <recommendedName>
        <fullName evidence="7 8">Elongation factor Tu</fullName>
        <shortName evidence="8">EF-Tu</shortName>
        <ecNumber evidence="8">3.6.5.3</ecNumber>
    </recommendedName>
</protein>
<evidence type="ECO:0000256" key="8">
    <source>
        <dbReference type="HAMAP-Rule" id="MF_00118"/>
    </source>
</evidence>
<dbReference type="InterPro" id="IPR027417">
    <property type="entry name" value="P-loop_NTPase"/>
</dbReference>
<dbReference type="SUPFAM" id="SSF50465">
    <property type="entry name" value="EF-Tu/eEF-1alpha/eIF2-gamma C-terminal domain"/>
    <property type="match status" value="1"/>
</dbReference>
<evidence type="ECO:0000256" key="5">
    <source>
        <dbReference type="ARBA" id="ARBA00022917"/>
    </source>
</evidence>
<organism evidence="10 11">
    <name type="scientific">Kribbella alba</name>
    <dbReference type="NCBI Taxonomy" id="190197"/>
    <lineage>
        <taxon>Bacteria</taxon>
        <taxon>Bacillati</taxon>
        <taxon>Actinomycetota</taxon>
        <taxon>Actinomycetes</taxon>
        <taxon>Propionibacteriales</taxon>
        <taxon>Kribbellaceae</taxon>
        <taxon>Kribbella</taxon>
    </lineage>
</organism>
<comment type="function">
    <text evidence="8">GTP hydrolase that promotes the GTP-dependent binding of aminoacyl-tRNA to the A-site of ribosomes during protein biosynthesis.</text>
</comment>
<evidence type="ECO:0000313" key="11">
    <source>
        <dbReference type="Proteomes" id="UP001501319"/>
    </source>
</evidence>
<dbReference type="Pfam" id="PF03143">
    <property type="entry name" value="GTP_EFTU_D3"/>
    <property type="match status" value="1"/>
</dbReference>
<evidence type="ECO:0000256" key="4">
    <source>
        <dbReference type="ARBA" id="ARBA00022842"/>
    </source>
</evidence>
<dbReference type="EC" id="3.6.5.3" evidence="8"/>
<keyword evidence="8" id="KW-0479">Metal-binding</keyword>
<dbReference type="CDD" id="cd01884">
    <property type="entry name" value="EF_Tu"/>
    <property type="match status" value="1"/>
</dbReference>
<dbReference type="InterPro" id="IPR004541">
    <property type="entry name" value="Transl_elong_EFTu/EF1A_bac/org"/>
</dbReference>
<evidence type="ECO:0000256" key="2">
    <source>
        <dbReference type="ARBA" id="ARBA00022768"/>
    </source>
</evidence>
<feature type="binding site" evidence="8">
    <location>
        <begin position="138"/>
        <end position="141"/>
    </location>
    <ligand>
        <name>GTP</name>
        <dbReference type="ChEBI" id="CHEBI:37565"/>
    </ligand>
</feature>
<dbReference type="NCBIfam" id="TIGR00231">
    <property type="entry name" value="small_GTP"/>
    <property type="match status" value="1"/>
</dbReference>
<feature type="binding site" evidence="8">
    <location>
        <begin position="83"/>
        <end position="87"/>
    </location>
    <ligand>
        <name>GTP</name>
        <dbReference type="ChEBI" id="CHEBI:37565"/>
    </ligand>
</feature>
<dbReference type="InterPro" id="IPR004161">
    <property type="entry name" value="EFTu-like_2"/>
</dbReference>
<dbReference type="NCBIfam" id="NF009372">
    <property type="entry name" value="PRK12735.1"/>
    <property type="match status" value="1"/>
</dbReference>
<comment type="caution">
    <text evidence="10">The sequence shown here is derived from an EMBL/GenBank/DDBJ whole genome shotgun (WGS) entry which is preliminary data.</text>
</comment>
<feature type="domain" description="Tr-type G" evidence="9">
    <location>
        <begin position="10"/>
        <end position="207"/>
    </location>
</feature>
<dbReference type="CDD" id="cd03707">
    <property type="entry name" value="EFTU_III"/>
    <property type="match status" value="1"/>
</dbReference>
<dbReference type="Pfam" id="PF00009">
    <property type="entry name" value="GTP_EFTU"/>
    <property type="match status" value="1"/>
</dbReference>
<dbReference type="Pfam" id="PF03144">
    <property type="entry name" value="GTP_EFTU_D2"/>
    <property type="match status" value="1"/>
</dbReference>
<dbReference type="GO" id="GO:0003746">
    <property type="term" value="F:translation elongation factor activity"/>
    <property type="evidence" value="ECO:0007669"/>
    <property type="project" value="UniProtKB-KW"/>
</dbReference>
<dbReference type="InterPro" id="IPR033720">
    <property type="entry name" value="EFTU_2"/>
</dbReference>
<comment type="catalytic activity">
    <reaction evidence="8">
        <text>GTP + H2O = GDP + phosphate + H(+)</text>
        <dbReference type="Rhea" id="RHEA:19669"/>
        <dbReference type="ChEBI" id="CHEBI:15377"/>
        <dbReference type="ChEBI" id="CHEBI:15378"/>
        <dbReference type="ChEBI" id="CHEBI:37565"/>
        <dbReference type="ChEBI" id="CHEBI:43474"/>
        <dbReference type="ChEBI" id="CHEBI:58189"/>
        <dbReference type="EC" id="3.6.5.3"/>
    </reaction>
</comment>
<dbReference type="InterPro" id="IPR005225">
    <property type="entry name" value="Small_GTP-bd"/>
</dbReference>
<gene>
    <name evidence="10" type="primary">tuf_1</name>
    <name evidence="8" type="synonym">tuf</name>
    <name evidence="10" type="ORF">GCM10009744_20460</name>
</gene>
<sequence>MAKSQFVRTKPHLNIGTMGHVDHGKTTLTAAITKVLAERDPSVNRFIAFDGIDRAPEEVARGITINISHVEYETAARHYAHVDMPGHADYVKNMITGAAQVDAAILVVSAQDGAMPQTREHVLLAQRVGVPYLVVALNKADTVDDPELLDLVELEVRELLTEYGFPGDEVPVVRVSGLRALEGGPEWTAKIVELLDAVDSYVPVPPRELGEPFLMPIENVLTISGRGTVVTGAVERGSLKLGDAVEVIGLGPTVATVAIGMETFGKSLESAEAGDNAAVLLRGVKRDEVRRGQVVALPGTVKPHRKFRAQLHALSTAEGGRHTPFAADYRPQFYFRTTDVSGGIDLGDIALVMPGDTIQLVVELEKPIAMNTGLGFAVREGGHTVAAGTVTELLD</sequence>
<evidence type="ECO:0000313" key="10">
    <source>
        <dbReference type="EMBL" id="GAA1632072.1"/>
    </source>
</evidence>
<dbReference type="NCBIfam" id="TIGR00485">
    <property type="entry name" value="EF-Tu"/>
    <property type="match status" value="1"/>
</dbReference>
<dbReference type="Proteomes" id="UP001501319">
    <property type="component" value="Unassembled WGS sequence"/>
</dbReference>
<accession>A0ABP4R823</accession>
<dbReference type="InterPro" id="IPR000795">
    <property type="entry name" value="T_Tr_GTP-bd_dom"/>
</dbReference>
<dbReference type="NCBIfam" id="NF000766">
    <property type="entry name" value="PRK00049.1"/>
    <property type="match status" value="1"/>
</dbReference>
<evidence type="ECO:0000256" key="7">
    <source>
        <dbReference type="ARBA" id="ARBA00029554"/>
    </source>
</evidence>
<feature type="binding site" evidence="8">
    <location>
        <begin position="19"/>
        <end position="26"/>
    </location>
    <ligand>
        <name>GTP</name>
        <dbReference type="ChEBI" id="CHEBI:37565"/>
    </ligand>
</feature>
<dbReference type="HAMAP" id="MF_00118_B">
    <property type="entry name" value="EF_Tu_B"/>
    <property type="match status" value="1"/>
</dbReference>
<evidence type="ECO:0000256" key="3">
    <source>
        <dbReference type="ARBA" id="ARBA00022801"/>
    </source>
</evidence>
<reference evidence="11" key="1">
    <citation type="journal article" date="2019" name="Int. J. Syst. Evol. Microbiol.">
        <title>The Global Catalogue of Microorganisms (GCM) 10K type strain sequencing project: providing services to taxonomists for standard genome sequencing and annotation.</title>
        <authorList>
            <consortium name="The Broad Institute Genomics Platform"/>
            <consortium name="The Broad Institute Genome Sequencing Center for Infectious Disease"/>
            <person name="Wu L."/>
            <person name="Ma J."/>
        </authorList>
    </citation>
    <scope>NUCLEOTIDE SEQUENCE [LARGE SCALE GENOMIC DNA]</scope>
    <source>
        <strain evidence="11">JCM 14306</strain>
    </source>
</reference>
<dbReference type="NCBIfam" id="NF009373">
    <property type="entry name" value="PRK12736.1"/>
    <property type="match status" value="1"/>
</dbReference>